<gene>
    <name evidence="1" type="ORF">TcWFU_009339</name>
</gene>
<evidence type="ECO:0000313" key="2">
    <source>
        <dbReference type="Proteomes" id="UP001651158"/>
    </source>
</evidence>
<reference evidence="1 2" key="1">
    <citation type="journal article" date="2022" name="Front. Cell. Infect. Microbiol.">
        <title>The Genomes of Two Strains of Taenia crassiceps the Animal Model for the Study of Human Cysticercosis.</title>
        <authorList>
            <person name="Bobes R.J."/>
            <person name="Estrada K."/>
            <person name="Rios-Valencia D.G."/>
            <person name="Calderon-Gallegos A."/>
            <person name="de la Torre P."/>
            <person name="Carrero J.C."/>
            <person name="Sanchez-Flores A."/>
            <person name="Laclette J.P."/>
        </authorList>
    </citation>
    <scope>NUCLEOTIDE SEQUENCE [LARGE SCALE GENOMIC DNA]</scope>
    <source>
        <strain evidence="1">WFUcys</strain>
    </source>
</reference>
<protein>
    <submittedName>
        <fullName evidence="1">Uncharacterized protein</fullName>
    </submittedName>
</protein>
<accession>A0ABR4QI12</accession>
<dbReference type="Proteomes" id="UP001651158">
    <property type="component" value="Unassembled WGS sequence"/>
</dbReference>
<keyword evidence="2" id="KW-1185">Reference proteome</keyword>
<organism evidence="1 2">
    <name type="scientific">Taenia crassiceps</name>
    <dbReference type="NCBI Taxonomy" id="6207"/>
    <lineage>
        <taxon>Eukaryota</taxon>
        <taxon>Metazoa</taxon>
        <taxon>Spiralia</taxon>
        <taxon>Lophotrochozoa</taxon>
        <taxon>Platyhelminthes</taxon>
        <taxon>Cestoda</taxon>
        <taxon>Eucestoda</taxon>
        <taxon>Cyclophyllidea</taxon>
        <taxon>Taeniidae</taxon>
        <taxon>Taenia</taxon>
    </lineage>
</organism>
<name>A0ABR4QI12_9CEST</name>
<proteinExistence type="predicted"/>
<sequence length="82" mass="9516">MAQQTEPRQARITMLAVEQRVDEDGVYKNLMLLEIPRLRKNGIRAVVLSPENKNTKKKLLDVFGETGPLRRVNDQGEFQFYI</sequence>
<evidence type="ECO:0000313" key="1">
    <source>
        <dbReference type="EMBL" id="KAL5109439.1"/>
    </source>
</evidence>
<dbReference type="EMBL" id="JAKROA010000003">
    <property type="protein sequence ID" value="KAL5109439.1"/>
    <property type="molecule type" value="Genomic_DNA"/>
</dbReference>
<comment type="caution">
    <text evidence="1">The sequence shown here is derived from an EMBL/GenBank/DDBJ whole genome shotgun (WGS) entry which is preliminary data.</text>
</comment>